<dbReference type="NCBIfam" id="TIGR00233">
    <property type="entry name" value="trpS"/>
    <property type="match status" value="1"/>
</dbReference>
<evidence type="ECO:0000256" key="6">
    <source>
        <dbReference type="ARBA" id="ARBA00022840"/>
    </source>
</evidence>
<dbReference type="PANTHER" id="PTHR43766:SF1">
    <property type="entry name" value="TRYPTOPHAN--TRNA LIGASE, MITOCHONDRIAL"/>
    <property type="match status" value="1"/>
</dbReference>
<sequence length="348" mass="38955">MMMHRRLLSTTVAKCNKVVMSGIQPTGVPHLGNYFGFVENWLRLQKTEPADTQLFLCVVDWHAITTGPLPAVELRDNVRKMVAGLVAAGVDCKRTVLFRQSAVPEHAELTWLLGCLETTARLQRMPQYKDKSLQYKKGDVPVGLLTYPILQAADVLIYRGTHVPVGDDQTQHMHIVTDLADHFNKQYKCEFFPKPLKMASALARVKSLRDPTKKMSKSDPDARSRIELSDTVQTVREKCKKALTDTESVVTFEMDRRPAVGNLVLLYAAVAGLSPDQVVKEMSSVTTGEFKLRLAECISQRFEPIRQRYEELLASPDTINAILEDGAAKARPIAKSNMDEIKRIAGFS</sequence>
<keyword evidence="4 10" id="KW-0436">Ligase</keyword>
<dbReference type="InterPro" id="IPR014729">
    <property type="entry name" value="Rossmann-like_a/b/a_fold"/>
</dbReference>
<dbReference type="FunFam" id="1.10.240.10:FF:000002">
    <property type="entry name" value="Tryptophan--tRNA ligase"/>
    <property type="match status" value="1"/>
</dbReference>
<evidence type="ECO:0000313" key="11">
    <source>
        <dbReference type="Proteomes" id="UP000887566"/>
    </source>
</evidence>
<comment type="similarity">
    <text evidence="2 10">Belongs to the class-I aminoacyl-tRNA synthetase family.</text>
</comment>
<reference evidence="12" key="1">
    <citation type="submission" date="2022-11" db="UniProtKB">
        <authorList>
            <consortium name="WormBaseParasite"/>
        </authorList>
    </citation>
    <scope>IDENTIFICATION</scope>
</reference>
<dbReference type="PRINTS" id="PR01039">
    <property type="entry name" value="TRNASYNTHTRP"/>
</dbReference>
<proteinExistence type="inferred from homology"/>
<evidence type="ECO:0000256" key="9">
    <source>
        <dbReference type="ARBA" id="ARBA00030268"/>
    </source>
</evidence>
<dbReference type="InterPro" id="IPR050203">
    <property type="entry name" value="Trp-tRNA_synthetase"/>
</dbReference>
<dbReference type="GO" id="GO:0004830">
    <property type="term" value="F:tryptophan-tRNA ligase activity"/>
    <property type="evidence" value="ECO:0007669"/>
    <property type="project" value="UniProtKB-EC"/>
</dbReference>
<dbReference type="InterPro" id="IPR001412">
    <property type="entry name" value="aa-tRNA-synth_I_CS"/>
</dbReference>
<dbReference type="Gene3D" id="3.40.50.620">
    <property type="entry name" value="HUPs"/>
    <property type="match status" value="1"/>
</dbReference>
<evidence type="ECO:0000256" key="2">
    <source>
        <dbReference type="ARBA" id="ARBA00005594"/>
    </source>
</evidence>
<dbReference type="Proteomes" id="UP000887566">
    <property type="component" value="Unplaced"/>
</dbReference>
<dbReference type="GO" id="GO:0070183">
    <property type="term" value="P:mitochondrial tryptophanyl-tRNA aminoacylation"/>
    <property type="evidence" value="ECO:0007669"/>
    <property type="project" value="TreeGrafter"/>
</dbReference>
<protein>
    <recommendedName>
        <fullName evidence="3">tryptophan--tRNA ligase</fullName>
        <ecNumber evidence="3">6.1.1.2</ecNumber>
    </recommendedName>
    <alternativeName>
        <fullName evidence="9">Tryptophanyl-tRNA synthetase</fullName>
    </alternativeName>
</protein>
<comment type="subcellular location">
    <subcellularLocation>
        <location evidence="1">Mitochondrion</location>
    </subcellularLocation>
</comment>
<evidence type="ECO:0000256" key="3">
    <source>
        <dbReference type="ARBA" id="ARBA00013161"/>
    </source>
</evidence>
<keyword evidence="6 10" id="KW-0067">ATP-binding</keyword>
<keyword evidence="5 10" id="KW-0547">Nucleotide-binding</keyword>
<evidence type="ECO:0000256" key="4">
    <source>
        <dbReference type="ARBA" id="ARBA00022598"/>
    </source>
</evidence>
<dbReference type="InterPro" id="IPR002305">
    <property type="entry name" value="aa-tRNA-synth_Ic"/>
</dbReference>
<dbReference type="SUPFAM" id="SSF52374">
    <property type="entry name" value="Nucleotidylyl transferase"/>
    <property type="match status" value="1"/>
</dbReference>
<evidence type="ECO:0000256" key="10">
    <source>
        <dbReference type="RuleBase" id="RU363036"/>
    </source>
</evidence>
<evidence type="ECO:0000256" key="8">
    <source>
        <dbReference type="ARBA" id="ARBA00023146"/>
    </source>
</evidence>
<dbReference type="CDD" id="cd00806">
    <property type="entry name" value="TrpRS_core"/>
    <property type="match status" value="1"/>
</dbReference>
<dbReference type="EC" id="6.1.1.2" evidence="3"/>
<evidence type="ECO:0000256" key="1">
    <source>
        <dbReference type="ARBA" id="ARBA00004173"/>
    </source>
</evidence>
<dbReference type="AlphaFoldDB" id="A0A914V736"/>
<dbReference type="Gene3D" id="1.10.240.10">
    <property type="entry name" value="Tyrosyl-Transfer RNA Synthetase"/>
    <property type="match status" value="1"/>
</dbReference>
<accession>A0A914V736</accession>
<keyword evidence="7 10" id="KW-0648">Protein biosynthesis</keyword>
<dbReference type="GO" id="GO:0005759">
    <property type="term" value="C:mitochondrial matrix"/>
    <property type="evidence" value="ECO:0007669"/>
    <property type="project" value="TreeGrafter"/>
</dbReference>
<evidence type="ECO:0000313" key="12">
    <source>
        <dbReference type="WBParaSite" id="PSAMB.scaffold158size70848.g2818.t1"/>
    </source>
</evidence>
<evidence type="ECO:0000256" key="7">
    <source>
        <dbReference type="ARBA" id="ARBA00022917"/>
    </source>
</evidence>
<dbReference type="PROSITE" id="PS00178">
    <property type="entry name" value="AA_TRNA_LIGASE_I"/>
    <property type="match status" value="1"/>
</dbReference>
<keyword evidence="11" id="KW-1185">Reference proteome</keyword>
<dbReference type="InterPro" id="IPR002306">
    <property type="entry name" value="Trp-tRNA-ligase"/>
</dbReference>
<dbReference type="WBParaSite" id="PSAMB.scaffold158size70848.g2818.t1">
    <property type="protein sequence ID" value="PSAMB.scaffold158size70848.g2818.t1"/>
    <property type="gene ID" value="PSAMB.scaffold158size70848.g2818"/>
</dbReference>
<organism evidence="11 12">
    <name type="scientific">Plectus sambesii</name>
    <dbReference type="NCBI Taxonomy" id="2011161"/>
    <lineage>
        <taxon>Eukaryota</taxon>
        <taxon>Metazoa</taxon>
        <taxon>Ecdysozoa</taxon>
        <taxon>Nematoda</taxon>
        <taxon>Chromadorea</taxon>
        <taxon>Plectida</taxon>
        <taxon>Plectina</taxon>
        <taxon>Plectoidea</taxon>
        <taxon>Plectidae</taxon>
        <taxon>Plectus</taxon>
    </lineage>
</organism>
<dbReference type="GO" id="GO:0005524">
    <property type="term" value="F:ATP binding"/>
    <property type="evidence" value="ECO:0007669"/>
    <property type="project" value="UniProtKB-KW"/>
</dbReference>
<evidence type="ECO:0000256" key="5">
    <source>
        <dbReference type="ARBA" id="ARBA00022741"/>
    </source>
</evidence>
<dbReference type="PANTHER" id="PTHR43766">
    <property type="entry name" value="TRYPTOPHAN--TRNA LIGASE, MITOCHONDRIAL"/>
    <property type="match status" value="1"/>
</dbReference>
<keyword evidence="8 10" id="KW-0030">Aminoacyl-tRNA synthetase</keyword>
<dbReference type="Pfam" id="PF00579">
    <property type="entry name" value="tRNA-synt_1b"/>
    <property type="match status" value="1"/>
</dbReference>
<name>A0A914V736_9BILA</name>